<organism evidence="1 2">
    <name type="scientific">Clostridium boliviensis</name>
    <dbReference type="NCBI Taxonomy" id="318465"/>
    <lineage>
        <taxon>Bacteria</taxon>
        <taxon>Bacillati</taxon>
        <taxon>Bacillota</taxon>
        <taxon>Clostridia</taxon>
        <taxon>Eubacteriales</taxon>
        <taxon>Clostridiaceae</taxon>
        <taxon>Clostridium</taxon>
    </lineage>
</organism>
<name>A0ABU4GFU2_9CLOT</name>
<reference evidence="1 2" key="1">
    <citation type="submission" date="2023-10" db="EMBL/GenBank/DDBJ databases">
        <title>A novel Glycoside Hydrolase 43-Like Enzyme from Clostrdium boliviensis is an Endo-xylanase, and a Candidate for Xylooligosaccharides Production from Different Xylan Substrates.</title>
        <authorList>
            <person name="Alvarez M.T."/>
            <person name="Rocabado-Villegas L.R."/>
            <person name="Salas-Veizaga D.M."/>
            <person name="Linares-Pasten J.A."/>
            <person name="Gudmundsdottir E.E."/>
            <person name="Hreggvidsson G.O."/>
            <person name="Adlercreutz P."/>
            <person name="Nordberg Karlsson E."/>
        </authorList>
    </citation>
    <scope>NUCLEOTIDE SEQUENCE [LARGE SCALE GENOMIC DNA]</scope>
    <source>
        <strain evidence="1 2">E-1</strain>
    </source>
</reference>
<gene>
    <name evidence="1" type="ORF">RZO55_02720</name>
</gene>
<dbReference type="EMBL" id="JAWONS010000058">
    <property type="protein sequence ID" value="MDW2796494.1"/>
    <property type="molecule type" value="Genomic_DNA"/>
</dbReference>
<evidence type="ECO:0000313" key="1">
    <source>
        <dbReference type="EMBL" id="MDW2796494.1"/>
    </source>
</evidence>
<proteinExistence type="predicted"/>
<dbReference type="RefSeq" id="WP_318062763.1">
    <property type="nucleotide sequence ID" value="NZ_JAWONS010000058.1"/>
</dbReference>
<evidence type="ECO:0000313" key="2">
    <source>
        <dbReference type="Proteomes" id="UP001276854"/>
    </source>
</evidence>
<sequence length="142" mass="16535">MKIGYQVVMVCSDRMKNGRDISFEIPIQVPFNTQQEAECHESSFSARMERKDVEVVINLYQRNQQEQDLIGTICWENRDRYKCTITRESSVGKTFIDPIEDEEPCVMKFNEILPLLTEMDSFSLQYLAYGVEPISYNGKDEA</sequence>
<accession>A0ABU4GFU2</accession>
<protein>
    <submittedName>
        <fullName evidence="1">Uncharacterized protein</fullName>
    </submittedName>
</protein>
<comment type="caution">
    <text evidence="1">The sequence shown here is derived from an EMBL/GenBank/DDBJ whole genome shotgun (WGS) entry which is preliminary data.</text>
</comment>
<keyword evidence="2" id="KW-1185">Reference proteome</keyword>
<dbReference type="Proteomes" id="UP001276854">
    <property type="component" value="Unassembled WGS sequence"/>
</dbReference>